<dbReference type="GO" id="GO:0080043">
    <property type="term" value="F:quercetin 3-O-glucosyltransferase activity"/>
    <property type="evidence" value="ECO:0007669"/>
    <property type="project" value="TreeGrafter"/>
</dbReference>
<organism evidence="2 3">
    <name type="scientific">Malus domestica</name>
    <name type="common">Apple</name>
    <name type="synonym">Pyrus malus</name>
    <dbReference type="NCBI Taxonomy" id="3750"/>
    <lineage>
        <taxon>Eukaryota</taxon>
        <taxon>Viridiplantae</taxon>
        <taxon>Streptophyta</taxon>
        <taxon>Embryophyta</taxon>
        <taxon>Tracheophyta</taxon>
        <taxon>Spermatophyta</taxon>
        <taxon>Magnoliopsida</taxon>
        <taxon>eudicotyledons</taxon>
        <taxon>Gunneridae</taxon>
        <taxon>Pentapetalae</taxon>
        <taxon>rosids</taxon>
        <taxon>fabids</taxon>
        <taxon>Rosales</taxon>
        <taxon>Rosaceae</taxon>
        <taxon>Amygdaloideae</taxon>
        <taxon>Maleae</taxon>
        <taxon>Malus</taxon>
    </lineage>
</organism>
<dbReference type="STRING" id="3750.A0A498KI54"/>
<name>A0A498KI54_MALDO</name>
<evidence type="ECO:0000313" key="3">
    <source>
        <dbReference type="Proteomes" id="UP000290289"/>
    </source>
</evidence>
<dbReference type="Proteomes" id="UP000290289">
    <property type="component" value="Chromosome 1"/>
</dbReference>
<proteinExistence type="inferred from homology"/>
<gene>
    <name evidence="2" type="ORF">DVH24_014536</name>
</gene>
<dbReference type="SUPFAM" id="SSF53756">
    <property type="entry name" value="UDP-Glycosyltransferase/glycogen phosphorylase"/>
    <property type="match status" value="1"/>
</dbReference>
<sequence length="192" mass="21959">MGERHRDQKSHYLVFPYPTQQGHINPMLQFSKLLHHKGVKITLLLCPGDHFRWLRPRRHQRVESVEAYLESFKQVGLRTLAKLLEKLSSSGCPANCIVYDAFIPWPLDVAKKFGIVGVVFFTQSCAVDNIDYHAYKGLLKLPLTKYDQSKILLPGLPPVEPGDMPSRLYDFRSYPAIYDIVVGQFSNVDKAD</sequence>
<dbReference type="Gene3D" id="3.40.50.2000">
    <property type="entry name" value="Glycogen Phosphorylase B"/>
    <property type="match status" value="1"/>
</dbReference>
<reference evidence="2 3" key="1">
    <citation type="submission" date="2018-10" db="EMBL/GenBank/DDBJ databases">
        <title>A high-quality apple genome assembly.</title>
        <authorList>
            <person name="Hu J."/>
        </authorList>
    </citation>
    <scope>NUCLEOTIDE SEQUENCE [LARGE SCALE GENOMIC DNA]</scope>
    <source>
        <strain evidence="3">cv. HFTH1</strain>
        <tissue evidence="2">Young leaf</tissue>
    </source>
</reference>
<dbReference type="AlphaFoldDB" id="A0A498KI54"/>
<keyword evidence="3" id="KW-1185">Reference proteome</keyword>
<evidence type="ECO:0000313" key="2">
    <source>
        <dbReference type="EMBL" id="RXI07970.1"/>
    </source>
</evidence>
<dbReference type="EMBL" id="RDQH01000327">
    <property type="protein sequence ID" value="RXI07970.1"/>
    <property type="molecule type" value="Genomic_DNA"/>
</dbReference>
<evidence type="ECO:0000256" key="1">
    <source>
        <dbReference type="ARBA" id="ARBA00009995"/>
    </source>
</evidence>
<dbReference type="PANTHER" id="PTHR11926">
    <property type="entry name" value="GLUCOSYL/GLUCURONOSYL TRANSFERASES"/>
    <property type="match status" value="1"/>
</dbReference>
<accession>A0A498KI54</accession>
<dbReference type="GO" id="GO:0080044">
    <property type="term" value="F:quercetin 7-O-glucosyltransferase activity"/>
    <property type="evidence" value="ECO:0007669"/>
    <property type="project" value="TreeGrafter"/>
</dbReference>
<dbReference type="PANTHER" id="PTHR11926:SF1540">
    <property type="entry name" value="GLYCOSYLTRANSFERASE"/>
    <property type="match status" value="1"/>
</dbReference>
<comment type="caution">
    <text evidence="2">The sequence shown here is derived from an EMBL/GenBank/DDBJ whole genome shotgun (WGS) entry which is preliminary data.</text>
</comment>
<comment type="similarity">
    <text evidence="1">Belongs to the UDP-glycosyltransferase family.</text>
</comment>
<protein>
    <submittedName>
        <fullName evidence="2">Uncharacterized protein</fullName>
    </submittedName>
</protein>